<evidence type="ECO:0000256" key="2">
    <source>
        <dbReference type="SAM" id="SignalP"/>
    </source>
</evidence>
<dbReference type="OrthoDB" id="2974203at2"/>
<name>A0A848CUB6_ANEAE</name>
<evidence type="ECO:0000313" key="4">
    <source>
        <dbReference type="Proteomes" id="UP000561326"/>
    </source>
</evidence>
<dbReference type="Pfam" id="PF09580">
    <property type="entry name" value="Spore_YhcN_YlaJ"/>
    <property type="match status" value="1"/>
</dbReference>
<dbReference type="Proteomes" id="UP000561326">
    <property type="component" value="Unassembled WGS sequence"/>
</dbReference>
<dbReference type="EMBL" id="JABAGO010000004">
    <property type="protein sequence ID" value="NME97527.1"/>
    <property type="molecule type" value="Genomic_DNA"/>
</dbReference>
<dbReference type="PROSITE" id="PS51257">
    <property type="entry name" value="PROKAR_LIPOPROTEIN"/>
    <property type="match status" value="1"/>
</dbReference>
<feature type="chain" id="PRO_5032661678" description="Sporulation lipoprotein YhcN/YlaJ" evidence="2">
    <location>
        <begin position="28"/>
        <end position="179"/>
    </location>
</feature>
<evidence type="ECO:0000256" key="1">
    <source>
        <dbReference type="SAM" id="MobiDB-lite"/>
    </source>
</evidence>
<sequence>MNKKIMYVALLSIALLLIAGCNPNANSQRTTPQQKGAQANEYNGTTPERKTRVLVGSDLNPNLVTGRNDVRDIQAEADSMANVAVQVPKVKRASVVINGAQAYVGLTLTDTVRSRQEATAIREKVRQRVQEKMPRYHVRVSSDTGIFSRIQDIGDGIRSGTPINNYRIHMNELNNRMNR</sequence>
<keyword evidence="2" id="KW-0732">Signal</keyword>
<feature type="region of interest" description="Disordered" evidence="1">
    <location>
        <begin position="26"/>
        <end position="45"/>
    </location>
</feature>
<evidence type="ECO:0008006" key="5">
    <source>
        <dbReference type="Google" id="ProtNLM"/>
    </source>
</evidence>
<protein>
    <recommendedName>
        <fullName evidence="5">Sporulation lipoprotein YhcN/YlaJ</fullName>
    </recommendedName>
</protein>
<dbReference type="RefSeq" id="WP_021624477.1">
    <property type="nucleotide sequence ID" value="NZ_CABKST010000257.1"/>
</dbReference>
<reference evidence="3 4" key="1">
    <citation type="submission" date="2020-04" db="EMBL/GenBank/DDBJ databases">
        <authorList>
            <person name="Hitch T.C.A."/>
            <person name="Wylensek D."/>
            <person name="Clavel T."/>
        </authorList>
    </citation>
    <scope>NUCLEOTIDE SEQUENCE [LARGE SCALE GENOMIC DNA]</scope>
    <source>
        <strain evidence="3 4">WB01_D5_05</strain>
    </source>
</reference>
<comment type="caution">
    <text evidence="3">The sequence shown here is derived from an EMBL/GenBank/DDBJ whole genome shotgun (WGS) entry which is preliminary data.</text>
</comment>
<proteinExistence type="predicted"/>
<dbReference type="AlphaFoldDB" id="A0A848CUB6"/>
<feature type="signal peptide" evidence="2">
    <location>
        <begin position="1"/>
        <end position="27"/>
    </location>
</feature>
<dbReference type="GeneID" id="92841470"/>
<evidence type="ECO:0000313" key="3">
    <source>
        <dbReference type="EMBL" id="NME97527.1"/>
    </source>
</evidence>
<organism evidence="3 4">
    <name type="scientific">Aneurinibacillus aneurinilyticus</name>
    <name type="common">Bacillus aneurinolyticus</name>
    <dbReference type="NCBI Taxonomy" id="1391"/>
    <lineage>
        <taxon>Bacteria</taxon>
        <taxon>Bacillati</taxon>
        <taxon>Bacillota</taxon>
        <taxon>Bacilli</taxon>
        <taxon>Bacillales</taxon>
        <taxon>Paenibacillaceae</taxon>
        <taxon>Aneurinibacillus group</taxon>
        <taxon>Aneurinibacillus</taxon>
    </lineage>
</organism>
<dbReference type="InterPro" id="IPR019076">
    <property type="entry name" value="Spore_lipoprot_YhcN/YlaJ-like"/>
</dbReference>
<gene>
    <name evidence="3" type="ORF">HF838_04555</name>
</gene>
<accession>A0A848CUB6</accession>